<dbReference type="GO" id="GO:0048039">
    <property type="term" value="F:ubiquinone binding"/>
    <property type="evidence" value="ECO:0007669"/>
    <property type="project" value="InterPro"/>
</dbReference>
<evidence type="ECO:0000256" key="1">
    <source>
        <dbReference type="ARBA" id="ARBA00006885"/>
    </source>
</evidence>
<dbReference type="InterPro" id="IPR005031">
    <property type="entry name" value="COQ10_START"/>
</dbReference>
<evidence type="ECO:0000256" key="2">
    <source>
        <dbReference type="ARBA" id="ARBA00011814"/>
    </source>
</evidence>
<dbReference type="CDD" id="cd07813">
    <property type="entry name" value="COQ10p_like"/>
    <property type="match status" value="1"/>
</dbReference>
<protein>
    <recommendedName>
        <fullName evidence="4">Coenzyme Q-binding protein COQ10 START domain-containing protein</fullName>
    </recommendedName>
</protein>
<sequence>MVLSFLMRTSNFRAKKLVCFSRDEMFNIVSDVNNYESFLPFCTKSTILDNVYDDGSSTQWTASLEIGFPPITEHFTSTVVANKPHSVQAYCKDGKLFDYLETTWIFDSVPSGDPKTCIVDFSVRFQFKSVFYAHLASLFLNNLVANMEDAFIQEARRRYGRLSAPVFEIKTENIADEYK</sequence>
<evidence type="ECO:0000313" key="5">
    <source>
        <dbReference type="EMBL" id="CAH1112488.1"/>
    </source>
</evidence>
<comment type="subunit">
    <text evidence="2">Interacts with coenzyme Q.</text>
</comment>
<proteinExistence type="inferred from homology"/>
<dbReference type="GO" id="GO:0045333">
    <property type="term" value="P:cellular respiration"/>
    <property type="evidence" value="ECO:0007669"/>
    <property type="project" value="InterPro"/>
</dbReference>
<dbReference type="PANTHER" id="PTHR12901:SF10">
    <property type="entry name" value="COENZYME Q-BINDING PROTEIN COQ10, MITOCHONDRIAL"/>
    <property type="match status" value="1"/>
</dbReference>
<dbReference type="InterPro" id="IPR044996">
    <property type="entry name" value="COQ10-like"/>
</dbReference>
<dbReference type="Proteomes" id="UP001153636">
    <property type="component" value="Chromosome 6"/>
</dbReference>
<dbReference type="SUPFAM" id="SSF55961">
    <property type="entry name" value="Bet v1-like"/>
    <property type="match status" value="1"/>
</dbReference>
<evidence type="ECO:0000313" key="6">
    <source>
        <dbReference type="Proteomes" id="UP001153636"/>
    </source>
</evidence>
<dbReference type="EMBL" id="OV651818">
    <property type="protein sequence ID" value="CAH1112488.1"/>
    <property type="molecule type" value="Genomic_DNA"/>
</dbReference>
<dbReference type="AlphaFoldDB" id="A0A9P0D954"/>
<accession>A0A9P0D954</accession>
<evidence type="ECO:0000256" key="3">
    <source>
        <dbReference type="ARBA" id="ARBA00024947"/>
    </source>
</evidence>
<dbReference type="Gene3D" id="3.30.530.20">
    <property type="match status" value="1"/>
</dbReference>
<dbReference type="Pfam" id="PF03364">
    <property type="entry name" value="Polyketide_cyc"/>
    <property type="match status" value="1"/>
</dbReference>
<dbReference type="InterPro" id="IPR023393">
    <property type="entry name" value="START-like_dom_sf"/>
</dbReference>
<organism evidence="5 6">
    <name type="scientific">Psylliodes chrysocephalus</name>
    <dbReference type="NCBI Taxonomy" id="3402493"/>
    <lineage>
        <taxon>Eukaryota</taxon>
        <taxon>Metazoa</taxon>
        <taxon>Ecdysozoa</taxon>
        <taxon>Arthropoda</taxon>
        <taxon>Hexapoda</taxon>
        <taxon>Insecta</taxon>
        <taxon>Pterygota</taxon>
        <taxon>Neoptera</taxon>
        <taxon>Endopterygota</taxon>
        <taxon>Coleoptera</taxon>
        <taxon>Polyphaga</taxon>
        <taxon>Cucujiformia</taxon>
        <taxon>Chrysomeloidea</taxon>
        <taxon>Chrysomelidae</taxon>
        <taxon>Galerucinae</taxon>
        <taxon>Alticini</taxon>
        <taxon>Psylliodes</taxon>
    </lineage>
</organism>
<feature type="domain" description="Coenzyme Q-binding protein COQ10 START" evidence="4">
    <location>
        <begin position="20"/>
        <end position="151"/>
    </location>
</feature>
<gene>
    <name evidence="5" type="ORF">PSYICH_LOCUS12662</name>
</gene>
<dbReference type="OrthoDB" id="292693at2759"/>
<keyword evidence="6" id="KW-1185">Reference proteome</keyword>
<dbReference type="PANTHER" id="PTHR12901">
    <property type="entry name" value="SPERM PROTEIN HOMOLOG"/>
    <property type="match status" value="1"/>
</dbReference>
<evidence type="ECO:0000259" key="4">
    <source>
        <dbReference type="Pfam" id="PF03364"/>
    </source>
</evidence>
<dbReference type="GO" id="GO:0005739">
    <property type="term" value="C:mitochondrion"/>
    <property type="evidence" value="ECO:0007669"/>
    <property type="project" value="TreeGrafter"/>
</dbReference>
<comment type="function">
    <text evidence="3">Required for the function of coenzyme Q in the respiratory chain. May serve as a chaperone or may be involved in the transport of Q6 from its site of synthesis to the catalytic sites of the respiratory complexes.</text>
</comment>
<reference evidence="5" key="1">
    <citation type="submission" date="2022-01" db="EMBL/GenBank/DDBJ databases">
        <authorList>
            <person name="King R."/>
        </authorList>
    </citation>
    <scope>NUCLEOTIDE SEQUENCE</scope>
</reference>
<comment type="similarity">
    <text evidence="1">Belongs to the COQ10 family.</text>
</comment>
<name>A0A9P0D954_9CUCU</name>